<keyword evidence="9" id="KW-1015">Disulfide bond</keyword>
<feature type="region of interest" description="Disordered" evidence="11">
    <location>
        <begin position="21"/>
        <end position="68"/>
    </location>
</feature>
<feature type="signal peptide" evidence="12">
    <location>
        <begin position="1"/>
        <end position="21"/>
    </location>
</feature>
<dbReference type="InterPro" id="IPR002406">
    <property type="entry name" value="C_natriurtcpep"/>
</dbReference>
<dbReference type="GO" id="GO:0006182">
    <property type="term" value="P:cGMP biosynthetic process"/>
    <property type="evidence" value="ECO:0007669"/>
    <property type="project" value="TreeGrafter"/>
</dbReference>
<evidence type="ECO:0000256" key="4">
    <source>
        <dbReference type="ARBA" id="ARBA00022525"/>
    </source>
</evidence>
<evidence type="ECO:0000256" key="11">
    <source>
        <dbReference type="SAM" id="MobiDB-lite"/>
    </source>
</evidence>
<dbReference type="PROSITE" id="PS00263">
    <property type="entry name" value="NATRIURETIC_PEPTIDE"/>
    <property type="match status" value="1"/>
</dbReference>
<evidence type="ECO:0000256" key="5">
    <source>
        <dbReference type="ARBA" id="ARBA00022685"/>
    </source>
</evidence>
<dbReference type="OrthoDB" id="8834370at2759"/>
<gene>
    <name evidence="13" type="ORF">GSTENG00004912001</name>
</gene>
<feature type="chain" id="PRO_5004244621" evidence="12">
    <location>
        <begin position="22"/>
        <end position="128"/>
    </location>
</feature>
<evidence type="ECO:0000256" key="8">
    <source>
        <dbReference type="ARBA" id="ARBA00022858"/>
    </source>
</evidence>
<reference evidence="13" key="1">
    <citation type="journal article" date="2004" name="Nature">
        <title>Genome duplication in the teleost fish Tetraodon nigroviridis reveals the early vertebrate proto-karyotype.</title>
        <authorList>
            <person name="Jaillon O."/>
            <person name="Aury J.-M."/>
            <person name="Brunet F."/>
            <person name="Petit J.-L."/>
            <person name="Stange-Thomann N."/>
            <person name="Mauceli E."/>
            <person name="Bouneau L."/>
            <person name="Fischer C."/>
            <person name="Ozouf-Costaz C."/>
            <person name="Bernot A."/>
            <person name="Nicaud S."/>
            <person name="Jaffe D."/>
            <person name="Fisher S."/>
            <person name="Lutfalla G."/>
            <person name="Dossat C."/>
            <person name="Segurens B."/>
            <person name="Dasilva C."/>
            <person name="Salanoubat M."/>
            <person name="Levy M."/>
            <person name="Boudet N."/>
            <person name="Castellano S."/>
            <person name="Anthouard V."/>
            <person name="Jubin C."/>
            <person name="Castelli V."/>
            <person name="Katinka M."/>
            <person name="Vacherie B."/>
            <person name="Biemont C."/>
            <person name="Skalli Z."/>
            <person name="Cattolico L."/>
            <person name="Poulain J."/>
            <person name="De Berardinis V."/>
            <person name="Cruaud C."/>
            <person name="Duprat S."/>
            <person name="Brottier P."/>
            <person name="Coutanceau J.-P."/>
            <person name="Gouzy J."/>
            <person name="Parra G."/>
            <person name="Lardier G."/>
            <person name="Chapple C."/>
            <person name="McKernan K.J."/>
            <person name="McEwan P."/>
            <person name="Bosak S."/>
            <person name="Kellis M."/>
            <person name="Volff J.-N."/>
            <person name="Guigo R."/>
            <person name="Zody M.C."/>
            <person name="Mesirov J."/>
            <person name="Lindblad-Toh K."/>
            <person name="Birren B."/>
            <person name="Nusbaum C."/>
            <person name="Kahn D."/>
            <person name="Robinson-Rechavi M."/>
            <person name="Laudet V."/>
            <person name="Schachter V."/>
            <person name="Quetier F."/>
            <person name="Saurin W."/>
            <person name="Scarpelli C."/>
            <person name="Wincker P."/>
            <person name="Lander E.S."/>
            <person name="Weissenbach J."/>
            <person name="Roest Crollius H."/>
        </authorList>
    </citation>
    <scope>NUCLEOTIDE SEQUENCE [LARGE SCALE GENOMIC DNA]</scope>
</reference>
<comment type="caution">
    <text evidence="13">The sequence shown here is derived from an EMBL/GenBank/DDBJ whole genome shotgun (WGS) entry which is preliminary data.</text>
</comment>
<evidence type="ECO:0000256" key="10">
    <source>
        <dbReference type="RuleBase" id="RU003686"/>
    </source>
</evidence>
<keyword evidence="7 12" id="KW-0732">Signal</keyword>
<accession>Q4T954</accession>
<proteinExistence type="inferred from homology"/>
<dbReference type="PANTHER" id="PTHR12167">
    <property type="entry name" value="C-TYPE NATRIURETIC PEPTIDE"/>
    <property type="match status" value="1"/>
</dbReference>
<keyword evidence="6" id="KW-0372">Hormone</keyword>
<keyword evidence="5" id="KW-0165">Cleavage on pair of basic residues</keyword>
<dbReference type="GO" id="GO:0005179">
    <property type="term" value="F:hormone activity"/>
    <property type="evidence" value="ECO:0007669"/>
    <property type="project" value="UniProtKB-KW"/>
</dbReference>
<protein>
    <submittedName>
        <fullName evidence="13">(spotted green pufferfish) hypothetical protein</fullName>
    </submittedName>
</protein>
<comment type="function">
    <text evidence="1">Exhibits natriuretic and vasodepressant activity. Has cGMP-stimulating activity. May help to regulate body fluid homeostasis in a variety of aquatic environments.</text>
</comment>
<evidence type="ECO:0000256" key="9">
    <source>
        <dbReference type="ARBA" id="ARBA00023157"/>
    </source>
</evidence>
<reference evidence="13" key="2">
    <citation type="submission" date="2004-02" db="EMBL/GenBank/DDBJ databases">
        <authorList>
            <consortium name="Genoscope"/>
            <consortium name="Whitehead Institute Centre for Genome Research"/>
        </authorList>
    </citation>
    <scope>NUCLEOTIDE SEQUENCE</scope>
</reference>
<dbReference type="AlphaFoldDB" id="Q4T954"/>
<comment type="similarity">
    <text evidence="3 10">Belongs to the natriuretic peptide family.</text>
</comment>
<evidence type="ECO:0000256" key="7">
    <source>
        <dbReference type="ARBA" id="ARBA00022729"/>
    </source>
</evidence>
<dbReference type="GO" id="GO:0097746">
    <property type="term" value="P:blood vessel diameter maintenance"/>
    <property type="evidence" value="ECO:0007669"/>
    <property type="project" value="UniProtKB-KW"/>
</dbReference>
<dbReference type="Pfam" id="PF00212">
    <property type="entry name" value="ANP"/>
    <property type="match status" value="1"/>
</dbReference>
<keyword evidence="8 10" id="KW-0838">Vasoactive</keyword>
<dbReference type="EMBL" id="CAAE01007638">
    <property type="protein sequence ID" value="CAF90578.1"/>
    <property type="molecule type" value="Genomic_DNA"/>
</dbReference>
<evidence type="ECO:0000313" key="13">
    <source>
        <dbReference type="EMBL" id="CAF90578.1"/>
    </source>
</evidence>
<evidence type="ECO:0000256" key="6">
    <source>
        <dbReference type="ARBA" id="ARBA00022702"/>
    </source>
</evidence>
<organism evidence="13">
    <name type="scientific">Tetraodon nigroviridis</name>
    <name type="common">Spotted green pufferfish</name>
    <name type="synonym">Chelonodon nigroviridis</name>
    <dbReference type="NCBI Taxonomy" id="99883"/>
    <lineage>
        <taxon>Eukaryota</taxon>
        <taxon>Metazoa</taxon>
        <taxon>Chordata</taxon>
        <taxon>Craniata</taxon>
        <taxon>Vertebrata</taxon>
        <taxon>Euteleostomi</taxon>
        <taxon>Actinopterygii</taxon>
        <taxon>Neopterygii</taxon>
        <taxon>Teleostei</taxon>
        <taxon>Neoteleostei</taxon>
        <taxon>Acanthomorphata</taxon>
        <taxon>Eupercaria</taxon>
        <taxon>Tetraodontiformes</taxon>
        <taxon>Tetradontoidea</taxon>
        <taxon>Tetraodontidae</taxon>
        <taxon>Tetraodon</taxon>
    </lineage>
</organism>
<keyword evidence="4" id="KW-0964">Secreted</keyword>
<sequence>MSPVLPVCAFFFILLVHSSGAKPASDPLTLKQPRSSEELQAELETEVETETEMETEEEAEGQSPGEALLGEQLDSTNWALQKDEVLMRLLKDLLRTSRRSWRRHKKGGLRSCFGVRLARIGSFSGLGC</sequence>
<evidence type="ECO:0000256" key="3">
    <source>
        <dbReference type="ARBA" id="ARBA00009041"/>
    </source>
</evidence>
<dbReference type="SMART" id="SM00183">
    <property type="entry name" value="NAT_PEP"/>
    <property type="match status" value="1"/>
</dbReference>
<evidence type="ECO:0000256" key="12">
    <source>
        <dbReference type="SAM" id="SignalP"/>
    </source>
</evidence>
<evidence type="ECO:0000256" key="1">
    <source>
        <dbReference type="ARBA" id="ARBA00002179"/>
    </source>
</evidence>
<feature type="compositionally biased region" description="Acidic residues" evidence="11">
    <location>
        <begin position="39"/>
        <end position="60"/>
    </location>
</feature>
<dbReference type="InterPro" id="IPR030480">
    <property type="entry name" value="Natr_peptide_CS"/>
</dbReference>
<dbReference type="PRINTS" id="PR00713">
    <property type="entry name" value="CNATPEPTIDE"/>
</dbReference>
<comment type="subcellular location">
    <subcellularLocation>
        <location evidence="2 10">Secreted</location>
    </subcellularLocation>
</comment>
<evidence type="ECO:0000256" key="2">
    <source>
        <dbReference type="ARBA" id="ARBA00004613"/>
    </source>
</evidence>
<dbReference type="GO" id="GO:0007168">
    <property type="term" value="P:receptor guanylyl cyclase signaling pathway"/>
    <property type="evidence" value="ECO:0007669"/>
    <property type="project" value="TreeGrafter"/>
</dbReference>
<dbReference type="InterPro" id="IPR000663">
    <property type="entry name" value="Natr_peptide"/>
</dbReference>
<dbReference type="KEGG" id="tng:GSTEN00004912G001"/>
<dbReference type="GO" id="GO:0005576">
    <property type="term" value="C:extracellular region"/>
    <property type="evidence" value="ECO:0007669"/>
    <property type="project" value="UniProtKB-SubCell"/>
</dbReference>
<name>Q4T954_TETNG</name>
<dbReference type="PANTHER" id="PTHR12167:SF5">
    <property type="entry name" value="C-TYPE NATRIURETIC PEPTIDE 3-LIKE PRECURSOR"/>
    <property type="match status" value="1"/>
</dbReference>